<name>A0A3A6QPU7_9VIBR</name>
<evidence type="ECO:0000256" key="2">
    <source>
        <dbReference type="RuleBase" id="RU363034"/>
    </source>
</evidence>
<accession>A0A3A6QPU7</accession>
<dbReference type="EMBL" id="QVMU01000014">
    <property type="protein sequence ID" value="RJX69686.1"/>
    <property type="molecule type" value="Genomic_DNA"/>
</dbReference>
<evidence type="ECO:0000256" key="1">
    <source>
        <dbReference type="ARBA" id="ARBA00023157"/>
    </source>
</evidence>
<dbReference type="RefSeq" id="WP_120032500.1">
    <property type="nucleotide sequence ID" value="NZ_QVMU01000014.1"/>
</dbReference>
<dbReference type="SUPFAM" id="SSF50494">
    <property type="entry name" value="Trypsin-like serine proteases"/>
    <property type="match status" value="1"/>
</dbReference>
<proteinExistence type="predicted"/>
<comment type="caution">
    <text evidence="5">The sequence shown here is derived from an EMBL/GenBank/DDBJ whole genome shotgun (WGS) entry which is preliminary data.</text>
</comment>
<dbReference type="PANTHER" id="PTHR24260:SF132">
    <property type="entry name" value="PEPTIDASE S1 DOMAIN-CONTAINING PROTEIN"/>
    <property type="match status" value="1"/>
</dbReference>
<dbReference type="PANTHER" id="PTHR24260">
    <property type="match status" value="1"/>
</dbReference>
<dbReference type="GO" id="GO:0004252">
    <property type="term" value="F:serine-type endopeptidase activity"/>
    <property type="evidence" value="ECO:0007669"/>
    <property type="project" value="InterPro"/>
</dbReference>
<evidence type="ECO:0000256" key="3">
    <source>
        <dbReference type="SAM" id="SignalP"/>
    </source>
</evidence>
<dbReference type="Pfam" id="PF00089">
    <property type="entry name" value="Trypsin"/>
    <property type="match status" value="1"/>
</dbReference>
<dbReference type="InterPro" id="IPR001314">
    <property type="entry name" value="Peptidase_S1A"/>
</dbReference>
<dbReference type="PROSITE" id="PS00135">
    <property type="entry name" value="TRYPSIN_SER"/>
    <property type="match status" value="1"/>
</dbReference>
<keyword evidence="3" id="KW-0732">Signal</keyword>
<dbReference type="InterPro" id="IPR009003">
    <property type="entry name" value="Peptidase_S1_PA"/>
</dbReference>
<dbReference type="SMART" id="SM00020">
    <property type="entry name" value="Tryp_SPc"/>
    <property type="match status" value="1"/>
</dbReference>
<keyword evidence="6" id="KW-1185">Reference proteome</keyword>
<dbReference type="PROSITE" id="PS50240">
    <property type="entry name" value="TRYPSIN_DOM"/>
    <property type="match status" value="1"/>
</dbReference>
<dbReference type="AlphaFoldDB" id="A0A3A6QPU7"/>
<evidence type="ECO:0000313" key="6">
    <source>
        <dbReference type="Proteomes" id="UP000273252"/>
    </source>
</evidence>
<gene>
    <name evidence="5" type="ORF">DZ860_14490</name>
</gene>
<dbReference type="Gene3D" id="2.40.10.10">
    <property type="entry name" value="Trypsin-like serine proteases"/>
    <property type="match status" value="1"/>
</dbReference>
<evidence type="ECO:0000313" key="5">
    <source>
        <dbReference type="EMBL" id="RJX69686.1"/>
    </source>
</evidence>
<dbReference type="InterPro" id="IPR051333">
    <property type="entry name" value="CLIP_Serine_Protease"/>
</dbReference>
<dbReference type="CDD" id="cd00190">
    <property type="entry name" value="Tryp_SPc"/>
    <property type="match status" value="1"/>
</dbReference>
<protein>
    <submittedName>
        <fullName evidence="5">Serine protease</fullName>
    </submittedName>
</protein>
<dbReference type="InterPro" id="IPR043504">
    <property type="entry name" value="Peptidase_S1_PA_chymotrypsin"/>
</dbReference>
<feature type="signal peptide" evidence="3">
    <location>
        <begin position="1"/>
        <end position="19"/>
    </location>
</feature>
<dbReference type="InterPro" id="IPR001254">
    <property type="entry name" value="Trypsin_dom"/>
</dbReference>
<dbReference type="PROSITE" id="PS00134">
    <property type="entry name" value="TRYPSIN_HIS"/>
    <property type="match status" value="1"/>
</dbReference>
<organism evidence="5 6">
    <name type="scientific">Vibrio sinensis</name>
    <dbReference type="NCBI Taxonomy" id="2302434"/>
    <lineage>
        <taxon>Bacteria</taxon>
        <taxon>Pseudomonadati</taxon>
        <taxon>Pseudomonadota</taxon>
        <taxon>Gammaproteobacteria</taxon>
        <taxon>Vibrionales</taxon>
        <taxon>Vibrionaceae</taxon>
        <taxon>Vibrio</taxon>
    </lineage>
</organism>
<reference evidence="5 6" key="1">
    <citation type="submission" date="2018-08" db="EMBL/GenBank/DDBJ databases">
        <title>Vibrio isolated from the Eastern China Marginal Seas.</title>
        <authorList>
            <person name="Li Y."/>
        </authorList>
    </citation>
    <scope>NUCLEOTIDE SEQUENCE [LARGE SCALE GENOMIC DNA]</scope>
    <source>
        <strain evidence="5 6">BEI233</strain>
    </source>
</reference>
<dbReference type="GO" id="GO:0006508">
    <property type="term" value="P:proteolysis"/>
    <property type="evidence" value="ECO:0007669"/>
    <property type="project" value="UniProtKB-KW"/>
</dbReference>
<dbReference type="PRINTS" id="PR00722">
    <property type="entry name" value="CHYMOTRYPSIN"/>
</dbReference>
<keyword evidence="2 5" id="KW-0645">Protease</keyword>
<keyword evidence="2" id="KW-0378">Hydrolase</keyword>
<dbReference type="Proteomes" id="UP000273252">
    <property type="component" value="Unassembled WGS sequence"/>
</dbReference>
<keyword evidence="1" id="KW-1015">Disulfide bond</keyword>
<feature type="domain" description="Peptidase S1" evidence="4">
    <location>
        <begin position="26"/>
        <end position="271"/>
    </location>
</feature>
<dbReference type="OrthoDB" id="9813836at2"/>
<dbReference type="InterPro" id="IPR018114">
    <property type="entry name" value="TRYPSIN_HIS"/>
</dbReference>
<sequence>MRGCITLLVLTATSCFSFASDVSSYIVNGQAATVSSFPSIASLFYRKGNTYDASSFCGATMLNSQYVLTAAHCLYGQRDVMLHTVVAPQLSDESQFLNQSQSRAAEFYYLNSFVDSNDALWPDDIAIIKLEEPLPVPDYMRLINDSLNDVYPFIGDYRIVGHGWLSSTDQGGSTLLQAPVTPISNATCRAVFGNQLTNKQICFDGPISGGLKNSTCNGDSGGPVYWFNGSEYIQIGVTSFGPSVCGDPTVNATSVFTELYDYQDWINNVLNGQVTPRFFVRNDNGERVLVENNTSSVSSSATSSSGGGSMSLSWLFYLLFLSFKFHAVNKVKNY</sequence>
<evidence type="ECO:0000259" key="4">
    <source>
        <dbReference type="PROSITE" id="PS50240"/>
    </source>
</evidence>
<feature type="chain" id="PRO_5017328168" evidence="3">
    <location>
        <begin position="20"/>
        <end position="334"/>
    </location>
</feature>
<dbReference type="PROSITE" id="PS51257">
    <property type="entry name" value="PROKAR_LIPOPROTEIN"/>
    <property type="match status" value="1"/>
</dbReference>
<keyword evidence="2" id="KW-0720">Serine protease</keyword>
<dbReference type="InterPro" id="IPR033116">
    <property type="entry name" value="TRYPSIN_SER"/>
</dbReference>